<name>A0A330GCF5_ENTCL</name>
<reference evidence="1 2" key="1">
    <citation type="submission" date="2018-06" db="EMBL/GenBank/DDBJ databases">
        <title>ACT-28, a chromosomally-encoded AmpC with carbapenemase activity from Enterobacter kobei.</title>
        <authorList>
            <person name="Jousset A.B."/>
            <person name="Oueslati S."/>
            <person name="Bernabeu S."/>
            <person name="Takissian J."/>
            <person name="Creton E."/>
            <person name="Vogel A."/>
            <person name="Cotellon G."/>
            <person name="Bonnin R.A."/>
            <person name="Dortet L."/>
            <person name="Naas T."/>
        </authorList>
    </citation>
    <scope>NUCLEOTIDE SEQUENCE [LARGE SCALE GENOMIC DNA]</scope>
    <source>
        <strain evidence="1 2">99B3</strain>
    </source>
</reference>
<accession>A0A330GCF5</accession>
<sequence length="86" mass="9910">MDTSLQSLSPELLGQVEDQLSNNEVSSDEELVEDFIQAGLTDAQAREAIGYRDRYLINVYHQDFTPIRTPERALRFNPHARDFEPE</sequence>
<gene>
    <name evidence="1" type="ORF">DP202_06805</name>
</gene>
<dbReference type="AlphaFoldDB" id="A0A330GCF5"/>
<dbReference type="Proteomes" id="UP000251576">
    <property type="component" value="Unassembled WGS sequence"/>
</dbReference>
<comment type="caution">
    <text evidence="1">The sequence shown here is derived from an EMBL/GenBank/DDBJ whole genome shotgun (WGS) entry which is preliminary data.</text>
</comment>
<dbReference type="EMBL" id="QMDH01000009">
    <property type="protein sequence ID" value="RAZ70419.1"/>
    <property type="molecule type" value="Genomic_DNA"/>
</dbReference>
<evidence type="ECO:0000313" key="1">
    <source>
        <dbReference type="EMBL" id="RAZ70419.1"/>
    </source>
</evidence>
<proteinExistence type="predicted"/>
<organism evidence="1 2">
    <name type="scientific">Enterobacter cloacae</name>
    <dbReference type="NCBI Taxonomy" id="550"/>
    <lineage>
        <taxon>Bacteria</taxon>
        <taxon>Pseudomonadati</taxon>
        <taxon>Pseudomonadota</taxon>
        <taxon>Gammaproteobacteria</taxon>
        <taxon>Enterobacterales</taxon>
        <taxon>Enterobacteriaceae</taxon>
        <taxon>Enterobacter</taxon>
        <taxon>Enterobacter cloacae complex</taxon>
    </lineage>
</organism>
<evidence type="ECO:0000313" key="2">
    <source>
        <dbReference type="Proteomes" id="UP000251576"/>
    </source>
</evidence>
<dbReference type="RefSeq" id="WP_023098622.1">
    <property type="nucleotide sequence ID" value="NZ_CABMNQ010000009.1"/>
</dbReference>
<protein>
    <submittedName>
        <fullName evidence="1">Uncharacterized protein</fullName>
    </submittedName>
</protein>